<dbReference type="Proteomes" id="UP000002215">
    <property type="component" value="Chromosome"/>
</dbReference>
<feature type="active site" description="For GATase activity" evidence="8">
    <location>
        <position position="2"/>
    </location>
</feature>
<dbReference type="PIRSF" id="PIRSF001589">
    <property type="entry name" value="Asn_synthetase_glu-h"/>
    <property type="match status" value="1"/>
</dbReference>
<comment type="catalytic activity">
    <reaction evidence="7">
        <text>L-aspartate + L-glutamine + ATP + H2O = L-asparagine + L-glutamate + AMP + diphosphate + H(+)</text>
        <dbReference type="Rhea" id="RHEA:12228"/>
        <dbReference type="ChEBI" id="CHEBI:15377"/>
        <dbReference type="ChEBI" id="CHEBI:15378"/>
        <dbReference type="ChEBI" id="CHEBI:29985"/>
        <dbReference type="ChEBI" id="CHEBI:29991"/>
        <dbReference type="ChEBI" id="CHEBI:30616"/>
        <dbReference type="ChEBI" id="CHEBI:33019"/>
        <dbReference type="ChEBI" id="CHEBI:58048"/>
        <dbReference type="ChEBI" id="CHEBI:58359"/>
        <dbReference type="ChEBI" id="CHEBI:456215"/>
        <dbReference type="EC" id="6.3.5.4"/>
    </reaction>
</comment>
<dbReference type="GO" id="GO:0005829">
    <property type="term" value="C:cytosol"/>
    <property type="evidence" value="ECO:0007669"/>
    <property type="project" value="TreeGrafter"/>
</dbReference>
<evidence type="ECO:0000313" key="13">
    <source>
        <dbReference type="Proteomes" id="UP000002215"/>
    </source>
</evidence>
<dbReference type="PANTHER" id="PTHR43284:SF1">
    <property type="entry name" value="ASPARAGINE SYNTHETASE"/>
    <property type="match status" value="1"/>
</dbReference>
<dbReference type="InterPro" id="IPR029055">
    <property type="entry name" value="Ntn_hydrolases_N"/>
</dbReference>
<dbReference type="InterPro" id="IPR051786">
    <property type="entry name" value="ASN_synthetase/amidase"/>
</dbReference>
<dbReference type="CDD" id="cd00712">
    <property type="entry name" value="AsnB"/>
    <property type="match status" value="1"/>
</dbReference>
<gene>
    <name evidence="12" type="ordered locus">Cpin_3403</name>
</gene>
<keyword evidence="8" id="KW-0028">Amino-acid biosynthesis</keyword>
<dbReference type="Gene3D" id="3.40.50.620">
    <property type="entry name" value="HUPs"/>
    <property type="match status" value="1"/>
</dbReference>
<organism evidence="12 13">
    <name type="scientific">Chitinophaga pinensis (strain ATCC 43595 / DSM 2588 / LMG 13176 / NBRC 15968 / NCIMB 11800 / UQM 2034)</name>
    <dbReference type="NCBI Taxonomy" id="485918"/>
    <lineage>
        <taxon>Bacteria</taxon>
        <taxon>Pseudomonadati</taxon>
        <taxon>Bacteroidota</taxon>
        <taxon>Chitinophagia</taxon>
        <taxon>Chitinophagales</taxon>
        <taxon>Chitinophagaceae</taxon>
        <taxon>Chitinophaga</taxon>
    </lineage>
</organism>
<reference evidence="12 13" key="2">
    <citation type="journal article" date="2010" name="Stand. Genomic Sci.">
        <title>Complete genome sequence of Chitinophaga pinensis type strain (UQM 2034).</title>
        <authorList>
            <person name="Glavina Del Rio T."/>
            <person name="Abt B."/>
            <person name="Spring S."/>
            <person name="Lapidus A."/>
            <person name="Nolan M."/>
            <person name="Tice H."/>
            <person name="Copeland A."/>
            <person name="Cheng J.F."/>
            <person name="Chen F."/>
            <person name="Bruce D."/>
            <person name="Goodwin L."/>
            <person name="Pitluck S."/>
            <person name="Ivanova N."/>
            <person name="Mavromatis K."/>
            <person name="Mikhailova N."/>
            <person name="Pati A."/>
            <person name="Chen A."/>
            <person name="Palaniappan K."/>
            <person name="Land M."/>
            <person name="Hauser L."/>
            <person name="Chang Y.J."/>
            <person name="Jeffries C.D."/>
            <person name="Chain P."/>
            <person name="Saunders E."/>
            <person name="Detter J.C."/>
            <person name="Brettin T."/>
            <person name="Rohde M."/>
            <person name="Goker M."/>
            <person name="Bristow J."/>
            <person name="Eisen J.A."/>
            <person name="Markowitz V."/>
            <person name="Hugenholtz P."/>
            <person name="Kyrpides N.C."/>
            <person name="Klenk H.P."/>
            <person name="Lucas S."/>
        </authorList>
    </citation>
    <scope>NUCLEOTIDE SEQUENCE [LARGE SCALE GENOMIC DNA]</scope>
    <source>
        <strain evidence="13">ATCC 43595 / DSM 2588 / LMG 13176 / NBRC 15968 / NCIMB 11800 / UQM 2034</strain>
    </source>
</reference>
<comment type="similarity">
    <text evidence="2">Belongs to the asparagine synthetase family.</text>
</comment>
<evidence type="ECO:0000256" key="3">
    <source>
        <dbReference type="ARBA" id="ARBA00012737"/>
    </source>
</evidence>
<feature type="binding site" evidence="9">
    <location>
        <begin position="370"/>
        <end position="371"/>
    </location>
    <ligand>
        <name>ATP</name>
        <dbReference type="ChEBI" id="CHEBI:30616"/>
    </ligand>
</feature>
<evidence type="ECO:0000256" key="1">
    <source>
        <dbReference type="ARBA" id="ARBA00005187"/>
    </source>
</evidence>
<sequence length="624" mass="72495">MCGITGILDFGKRKRVEREEVKKMADAIQHRGPDDFAYLIEDNIGLGFRRLSIIDLAHGQQPFYSEDGSVVLICNGEIYNYKELRQELIAKGYRFKTECDVEVIVHLYVAYGIDFINRLNGQFAFCIYDKKQDTMYLARDQFGICPLFYKVVDQMLIFGSEIKALLRNRHVRKEVNPTALDQLFSFPGIVSPVTFFKDINSLKAGHYLKVKGTDIQVKEYWDLDYPLESIHQEEKDEDYYVDRLEELLLKSVKYRLNADVPVGFYLSGGLDSSLIASMMKRLNPDASYKSFSIGYPRAEDSEHDERIYQRLVANKVNSIHKEIEFDWSQVAAKLKDAVYFSEGALKESYNTCSLALSENVRNSDIKVVLSGEGSDELFGGYVGYRFDVQRRGFERPAGLEEMLEAQLREKLWGDPDFFYETNHYDFRNTTKAVYSNKINDNFDTIDCLETLPINKSRLEGRHPFHKRSYLDLKLRLSDHLISDHADRVNYANSVEGRYPFLDIELVDFIKTIPPAVKLKHMTEKYILKQVARRYLPESISTRQKFSWVAPGSSQLLQNNVEWINDMLSYSQIKRQGYFNPDTIERIKRIYSAPDFRLNLPYDTDLLIIVLTFNTFLEVFDMPSL</sequence>
<evidence type="ECO:0000256" key="7">
    <source>
        <dbReference type="ARBA" id="ARBA00048741"/>
    </source>
</evidence>
<evidence type="ECO:0000256" key="5">
    <source>
        <dbReference type="ARBA" id="ARBA00022840"/>
    </source>
</evidence>
<dbReference type="OrthoDB" id="9763290at2"/>
<evidence type="ECO:0000256" key="6">
    <source>
        <dbReference type="ARBA" id="ARBA00022962"/>
    </source>
</evidence>
<feature type="site" description="Important for beta-aspartyl-AMP intermediate formation" evidence="10">
    <location>
        <position position="372"/>
    </location>
</feature>
<keyword evidence="6 8" id="KW-0315">Glutamine amidotransferase</keyword>
<dbReference type="AlphaFoldDB" id="A0A979G4S9"/>
<feature type="binding site" evidence="9">
    <location>
        <position position="100"/>
    </location>
    <ligand>
        <name>L-glutamine</name>
        <dbReference type="ChEBI" id="CHEBI:58359"/>
    </ligand>
</feature>
<dbReference type="PANTHER" id="PTHR43284">
    <property type="entry name" value="ASPARAGINE SYNTHETASE (GLUTAMINE-HYDROLYZING)"/>
    <property type="match status" value="1"/>
</dbReference>
<evidence type="ECO:0000256" key="8">
    <source>
        <dbReference type="PIRSR" id="PIRSR001589-1"/>
    </source>
</evidence>
<evidence type="ECO:0000259" key="11">
    <source>
        <dbReference type="PROSITE" id="PS51278"/>
    </source>
</evidence>
<dbReference type="GO" id="GO:0006529">
    <property type="term" value="P:asparagine biosynthetic process"/>
    <property type="evidence" value="ECO:0007669"/>
    <property type="project" value="UniProtKB-KW"/>
</dbReference>
<keyword evidence="5 9" id="KW-0067">ATP-binding</keyword>
<evidence type="ECO:0000256" key="10">
    <source>
        <dbReference type="PIRSR" id="PIRSR001589-3"/>
    </source>
</evidence>
<dbReference type="KEGG" id="cpi:Cpin_3403"/>
<keyword evidence="8" id="KW-0061">Asparagine biosynthesis</keyword>
<comment type="pathway">
    <text evidence="1">Amino-acid biosynthesis; L-asparagine biosynthesis; L-asparagine from L-aspartate (L-Gln route): step 1/1.</text>
</comment>
<dbReference type="InterPro" id="IPR033738">
    <property type="entry name" value="AsnB_N"/>
</dbReference>
<dbReference type="Gene3D" id="3.60.20.10">
    <property type="entry name" value="Glutamine Phosphoribosylpyrophosphate, subunit 1, domain 1"/>
    <property type="match status" value="1"/>
</dbReference>
<evidence type="ECO:0000256" key="9">
    <source>
        <dbReference type="PIRSR" id="PIRSR001589-2"/>
    </source>
</evidence>
<feature type="binding site" evidence="9">
    <location>
        <position position="293"/>
    </location>
    <ligand>
        <name>ATP</name>
        <dbReference type="ChEBI" id="CHEBI:30616"/>
    </ligand>
</feature>
<evidence type="ECO:0000256" key="2">
    <source>
        <dbReference type="ARBA" id="ARBA00005752"/>
    </source>
</evidence>
<dbReference type="PROSITE" id="PS51278">
    <property type="entry name" value="GATASE_TYPE_2"/>
    <property type="match status" value="1"/>
</dbReference>
<evidence type="ECO:0000256" key="4">
    <source>
        <dbReference type="ARBA" id="ARBA00022741"/>
    </source>
</evidence>
<dbReference type="InterPro" id="IPR001962">
    <property type="entry name" value="Asn_synthase"/>
</dbReference>
<evidence type="ECO:0000313" key="12">
    <source>
        <dbReference type="EMBL" id="ACU60870.1"/>
    </source>
</evidence>
<name>A0A979G4S9_CHIPD</name>
<accession>A0A979G4S9</accession>
<dbReference type="Pfam" id="PF13537">
    <property type="entry name" value="GATase_7"/>
    <property type="match status" value="1"/>
</dbReference>
<dbReference type="InterPro" id="IPR006426">
    <property type="entry name" value="Asn_synth_AEB"/>
</dbReference>
<dbReference type="EMBL" id="CP001699">
    <property type="protein sequence ID" value="ACU60870.1"/>
    <property type="molecule type" value="Genomic_DNA"/>
</dbReference>
<dbReference type="RefSeq" id="WP_012791046.1">
    <property type="nucleotide sequence ID" value="NC_013132.1"/>
</dbReference>
<dbReference type="Pfam" id="PF00733">
    <property type="entry name" value="Asn_synthase"/>
    <property type="match status" value="1"/>
</dbReference>
<keyword evidence="4 9" id="KW-0547">Nucleotide-binding</keyword>
<dbReference type="GO" id="GO:0005524">
    <property type="term" value="F:ATP binding"/>
    <property type="evidence" value="ECO:0007669"/>
    <property type="project" value="UniProtKB-KW"/>
</dbReference>
<dbReference type="CDD" id="cd01991">
    <property type="entry name" value="Asn_synthase_B_C"/>
    <property type="match status" value="1"/>
</dbReference>
<dbReference type="GO" id="GO:0004066">
    <property type="term" value="F:asparagine synthase (glutamine-hydrolyzing) activity"/>
    <property type="evidence" value="ECO:0007669"/>
    <property type="project" value="UniProtKB-EC"/>
</dbReference>
<dbReference type="InterPro" id="IPR014729">
    <property type="entry name" value="Rossmann-like_a/b/a_fold"/>
</dbReference>
<dbReference type="EC" id="6.3.5.4" evidence="3"/>
<dbReference type="SUPFAM" id="SSF52402">
    <property type="entry name" value="Adenine nucleotide alpha hydrolases-like"/>
    <property type="match status" value="1"/>
</dbReference>
<dbReference type="SUPFAM" id="SSF56235">
    <property type="entry name" value="N-terminal nucleophile aminohydrolases (Ntn hydrolases)"/>
    <property type="match status" value="1"/>
</dbReference>
<dbReference type="NCBIfam" id="TIGR01536">
    <property type="entry name" value="asn_synth_AEB"/>
    <property type="match status" value="1"/>
</dbReference>
<protein>
    <recommendedName>
        <fullName evidence="3">asparagine synthase (glutamine-hydrolyzing)</fullName>
        <ecNumber evidence="3">6.3.5.4</ecNumber>
    </recommendedName>
</protein>
<dbReference type="InterPro" id="IPR017932">
    <property type="entry name" value="GATase_2_dom"/>
</dbReference>
<feature type="domain" description="Glutamine amidotransferase type-2" evidence="11">
    <location>
        <begin position="2"/>
        <end position="213"/>
    </location>
</feature>
<reference evidence="13" key="1">
    <citation type="submission" date="2009-08" db="EMBL/GenBank/DDBJ databases">
        <title>The complete genome of Chitinophaga pinensis DSM 2588.</title>
        <authorList>
            <consortium name="US DOE Joint Genome Institute (JGI-PGF)"/>
            <person name="Lucas S."/>
            <person name="Copeland A."/>
            <person name="Lapidus A."/>
            <person name="Glavina del Rio T."/>
            <person name="Dalin E."/>
            <person name="Tice H."/>
            <person name="Bruce D."/>
            <person name="Goodwin L."/>
            <person name="Pitluck S."/>
            <person name="Kyrpides N."/>
            <person name="Mavromatis K."/>
            <person name="Ivanova N."/>
            <person name="Mikhailova N."/>
            <person name="Sims D."/>
            <person name="Meinche L."/>
            <person name="Brettin T."/>
            <person name="Detter J.C."/>
            <person name="Han C."/>
            <person name="Larimer F."/>
            <person name="Land M."/>
            <person name="Hauser L."/>
            <person name="Markowitz V."/>
            <person name="Cheng J.-F."/>
            <person name="Hugenholtz P."/>
            <person name="Woyke T."/>
            <person name="Wu D."/>
            <person name="Spring S."/>
            <person name="Klenk H.-P."/>
            <person name="Eisen J.A."/>
        </authorList>
    </citation>
    <scope>NUCLEOTIDE SEQUENCE [LARGE SCALE GENOMIC DNA]</scope>
    <source>
        <strain evidence="13">ATCC 43595 / DSM 2588 / LMG 13176 / NBRC 15968 / NCIMB 11800 / UQM 2034</strain>
    </source>
</reference>
<proteinExistence type="inferred from homology"/>